<accession>A0A7W9DTB8</accession>
<dbReference type="EMBL" id="JACHBR010000002">
    <property type="protein sequence ID" value="MBB5630473.1"/>
    <property type="molecule type" value="Genomic_DNA"/>
</dbReference>
<dbReference type="Proteomes" id="UP000588112">
    <property type="component" value="Unassembled WGS sequence"/>
</dbReference>
<dbReference type="AlphaFoldDB" id="A0A7W9DTB8"/>
<dbReference type="InterPro" id="IPR038299">
    <property type="entry name" value="DAO_C_sf"/>
</dbReference>
<dbReference type="Gene3D" id="1.10.8.870">
    <property type="entry name" value="Alpha-glycerophosphate oxidase, cap domain"/>
    <property type="match status" value="1"/>
</dbReference>
<evidence type="ECO:0000259" key="1">
    <source>
        <dbReference type="Pfam" id="PF16901"/>
    </source>
</evidence>
<reference evidence="2 3" key="1">
    <citation type="submission" date="2020-08" db="EMBL/GenBank/DDBJ databases">
        <title>Sequencing the genomes of 1000 actinobacteria strains.</title>
        <authorList>
            <person name="Klenk H.-P."/>
        </authorList>
    </citation>
    <scope>NUCLEOTIDE SEQUENCE [LARGE SCALE GENOMIC DNA]</scope>
    <source>
        <strain evidence="2 3">DSM 45790</strain>
    </source>
</reference>
<proteinExistence type="predicted"/>
<organism evidence="2 3">
    <name type="scientific">Sphaerisporangium krabiense</name>
    <dbReference type="NCBI Taxonomy" id="763782"/>
    <lineage>
        <taxon>Bacteria</taxon>
        <taxon>Bacillati</taxon>
        <taxon>Actinomycetota</taxon>
        <taxon>Actinomycetes</taxon>
        <taxon>Streptosporangiales</taxon>
        <taxon>Streptosporangiaceae</taxon>
        <taxon>Sphaerisporangium</taxon>
    </lineage>
</organism>
<name>A0A7W9DTB8_9ACTN</name>
<sequence length="55" mass="5984">MAELVWAVRHEGALDAGDLLDRRTRLGLVPEDRAVALPAAERVLREHAGRGGPSR</sequence>
<dbReference type="Pfam" id="PF16901">
    <property type="entry name" value="DAO_C"/>
    <property type="match status" value="1"/>
</dbReference>
<evidence type="ECO:0000313" key="3">
    <source>
        <dbReference type="Proteomes" id="UP000588112"/>
    </source>
</evidence>
<evidence type="ECO:0000313" key="2">
    <source>
        <dbReference type="EMBL" id="MBB5630473.1"/>
    </source>
</evidence>
<keyword evidence="3" id="KW-1185">Reference proteome</keyword>
<gene>
    <name evidence="2" type="ORF">BJ981_006237</name>
</gene>
<comment type="caution">
    <text evidence="2">The sequence shown here is derived from an EMBL/GenBank/DDBJ whole genome shotgun (WGS) entry which is preliminary data.</text>
</comment>
<feature type="domain" description="Alpha-glycerophosphate oxidase C-terminal" evidence="1">
    <location>
        <begin position="2"/>
        <end position="46"/>
    </location>
</feature>
<protein>
    <submittedName>
        <fullName evidence="2">Glycerol-3-phosphate dehydrogenase</fullName>
    </submittedName>
</protein>
<dbReference type="InterPro" id="IPR031656">
    <property type="entry name" value="DAO_C"/>
</dbReference>